<evidence type="ECO:0000256" key="1">
    <source>
        <dbReference type="ARBA" id="ARBA00000085"/>
    </source>
</evidence>
<keyword evidence="3" id="KW-1133">Transmembrane helix</keyword>
<name>A0A8D5JQ62_9BACT</name>
<proteinExistence type="predicted"/>
<keyword evidence="3" id="KW-0812">Transmembrane</keyword>
<dbReference type="Pfam" id="PF00512">
    <property type="entry name" value="HisKA"/>
    <property type="match status" value="1"/>
</dbReference>
<evidence type="ECO:0000259" key="4">
    <source>
        <dbReference type="SMART" id="SM00388"/>
    </source>
</evidence>
<dbReference type="EMBL" id="AP024086">
    <property type="protein sequence ID" value="BCL59691.1"/>
    <property type="molecule type" value="Genomic_DNA"/>
</dbReference>
<feature type="transmembrane region" description="Helical" evidence="3">
    <location>
        <begin position="93"/>
        <end position="110"/>
    </location>
</feature>
<evidence type="ECO:0000256" key="3">
    <source>
        <dbReference type="SAM" id="Phobius"/>
    </source>
</evidence>
<reference evidence="5" key="1">
    <citation type="submission" date="2020-09" db="EMBL/GenBank/DDBJ databases">
        <title>Desulfogranum mesoprofundum gen. nov., sp. nov., a novel mesophilic, sulfate-reducing chemolithoautotroph isolated from a deep-sea hydrothermal vent chimney in the Suiyo Seamount.</title>
        <authorList>
            <person name="Hashimoto Y."/>
            <person name="Nakagawa S."/>
        </authorList>
    </citation>
    <scope>NUCLEOTIDE SEQUENCE</scope>
    <source>
        <strain evidence="5">KT2</strain>
    </source>
</reference>
<dbReference type="RefSeq" id="WP_228855890.1">
    <property type="nucleotide sequence ID" value="NZ_AP024086.1"/>
</dbReference>
<feature type="transmembrane region" description="Helical" evidence="3">
    <location>
        <begin position="46"/>
        <end position="73"/>
    </location>
</feature>
<evidence type="ECO:0000256" key="2">
    <source>
        <dbReference type="ARBA" id="ARBA00012438"/>
    </source>
</evidence>
<dbReference type="SMART" id="SM00388">
    <property type="entry name" value="HisKA"/>
    <property type="match status" value="1"/>
</dbReference>
<organism evidence="5 6">
    <name type="scientific">Desulfomarina profundi</name>
    <dbReference type="NCBI Taxonomy" id="2772557"/>
    <lineage>
        <taxon>Bacteria</taxon>
        <taxon>Pseudomonadati</taxon>
        <taxon>Thermodesulfobacteriota</taxon>
        <taxon>Desulfobulbia</taxon>
        <taxon>Desulfobulbales</taxon>
        <taxon>Desulfobulbaceae</taxon>
        <taxon>Desulfomarina</taxon>
    </lineage>
</organism>
<sequence>MEKHGLESAERKWKIVVVILLVTGISGLHLLITHEFVKGHIVARELYFIPVILSGFWFGLRGALLTSVTVTLFYLPYSAMHWNGFTSDDLDRLLEIVLFNVVAVVVGFLQDRQQARNKEKFESIKAMAATVAHEINTPLFVAMGNLELLQDDFEKDSVPYEEITGVMGSLGQMKELVKKISLLEDIVTEKYDGTAVIVNLDKSISGKSPENAEDS</sequence>
<dbReference type="AlphaFoldDB" id="A0A8D5JQ62"/>
<evidence type="ECO:0000313" key="5">
    <source>
        <dbReference type="EMBL" id="BCL59691.1"/>
    </source>
</evidence>
<dbReference type="KEGG" id="dbk:DGMP_03840"/>
<dbReference type="InterPro" id="IPR025201">
    <property type="entry name" value="KdpD_TM"/>
</dbReference>
<keyword evidence="3" id="KW-0472">Membrane</keyword>
<comment type="catalytic activity">
    <reaction evidence="1">
        <text>ATP + protein L-histidine = ADP + protein N-phospho-L-histidine.</text>
        <dbReference type="EC" id="2.7.13.3"/>
    </reaction>
</comment>
<feature type="domain" description="Signal transduction histidine kinase dimerisation/phosphoacceptor" evidence="4">
    <location>
        <begin position="123"/>
        <end position="189"/>
    </location>
</feature>
<keyword evidence="6" id="KW-1185">Reference proteome</keyword>
<protein>
    <recommendedName>
        <fullName evidence="2">histidine kinase</fullName>
        <ecNumber evidence="2">2.7.13.3</ecNumber>
    </recommendedName>
</protein>
<dbReference type="GO" id="GO:0000155">
    <property type="term" value="F:phosphorelay sensor kinase activity"/>
    <property type="evidence" value="ECO:0007669"/>
    <property type="project" value="InterPro"/>
</dbReference>
<dbReference type="EC" id="2.7.13.3" evidence="2"/>
<accession>A0A8D5JQ62</accession>
<dbReference type="Proteomes" id="UP000826725">
    <property type="component" value="Chromosome"/>
</dbReference>
<dbReference type="Pfam" id="PF13493">
    <property type="entry name" value="DUF4118"/>
    <property type="match status" value="1"/>
</dbReference>
<evidence type="ECO:0000313" key="6">
    <source>
        <dbReference type="Proteomes" id="UP000826725"/>
    </source>
</evidence>
<feature type="transmembrane region" description="Helical" evidence="3">
    <location>
        <begin position="15"/>
        <end position="34"/>
    </location>
</feature>
<dbReference type="InterPro" id="IPR003661">
    <property type="entry name" value="HisK_dim/P_dom"/>
</dbReference>
<dbReference type="CDD" id="cd00082">
    <property type="entry name" value="HisKA"/>
    <property type="match status" value="1"/>
</dbReference>
<gene>
    <name evidence="5" type="ORF">DGMP_03840</name>
</gene>